<dbReference type="Proteomes" id="UP000010866">
    <property type="component" value="Chromosome"/>
</dbReference>
<gene>
    <name evidence="1" type="ordered locus">Metho_0764</name>
</gene>
<dbReference type="KEGG" id="mhz:Metho_0764"/>
<accession>L0KY58</accession>
<evidence type="ECO:0000313" key="1">
    <source>
        <dbReference type="EMBL" id="AGB49013.1"/>
    </source>
</evidence>
<dbReference type="GeneID" id="14408057"/>
<dbReference type="RefSeq" id="WP_015324180.1">
    <property type="nucleotide sequence ID" value="NC_019977.1"/>
</dbReference>
<dbReference type="AlphaFoldDB" id="L0KY58"/>
<protein>
    <submittedName>
        <fullName evidence="1">Uncharacterized protein</fullName>
    </submittedName>
</protein>
<dbReference type="OrthoDB" id="137061at2157"/>
<reference evidence="2" key="1">
    <citation type="submission" date="2012-02" db="EMBL/GenBank/DDBJ databases">
        <title>Complete sequence of chromosome of Methanomethylovorans hollandica DSM 15978.</title>
        <authorList>
            <person name="Lucas S."/>
            <person name="Copeland A."/>
            <person name="Lapidus A."/>
            <person name="Glavina del Rio T."/>
            <person name="Dalin E."/>
            <person name="Tice H."/>
            <person name="Bruce D."/>
            <person name="Goodwin L."/>
            <person name="Pitluck S."/>
            <person name="Peters L."/>
            <person name="Mikhailova N."/>
            <person name="Held B."/>
            <person name="Kyrpides N."/>
            <person name="Mavromatis K."/>
            <person name="Ivanova N."/>
            <person name="Brettin T."/>
            <person name="Detter J.C."/>
            <person name="Han C."/>
            <person name="Larimer F."/>
            <person name="Land M."/>
            <person name="Hauser L."/>
            <person name="Markowitz V."/>
            <person name="Cheng J.-F."/>
            <person name="Hugenholtz P."/>
            <person name="Woyke T."/>
            <person name="Wu D."/>
            <person name="Spring S."/>
            <person name="Schroeder M."/>
            <person name="Brambilla E."/>
            <person name="Klenk H.-P."/>
            <person name="Eisen J.A."/>
        </authorList>
    </citation>
    <scope>NUCLEOTIDE SEQUENCE [LARGE SCALE GENOMIC DNA]</scope>
    <source>
        <strain evidence="2">DSM 15978 / NBRC 107637 / DMS1</strain>
    </source>
</reference>
<sequence>MGHYELIYGLLHPGDIIKDLQSLPVIRGYYLVVGGGKIGTSFTEHARKHSFPLVIVVDNDRNAPASSGTEIIKDVNSLRKLLEEKLRSPLEQENSHIYFYCSELDEFPFILSFGMPEYIVPAIPCHMAAYLAKEYLNYSNREDKTVTEIEIPPENKDMIQFFDQFVSHFPENIRAGLYPAQGIAMLSYARPGEICPDGCPGPEKFCPNFRREKPKTITNYLRDLFPLIKGWVFESYQMKPGIGAMKGDDMKLNLLEMYKYVHSIDAAANKIDNIDGTKNIFFIATSCNCHGVVNLFRICVRNKDNCRIAITQP</sequence>
<proteinExistence type="predicted"/>
<organism evidence="1 2">
    <name type="scientific">Methanomethylovorans hollandica (strain DSM 15978 / NBRC 107637 / DMS1)</name>
    <dbReference type="NCBI Taxonomy" id="867904"/>
    <lineage>
        <taxon>Archaea</taxon>
        <taxon>Methanobacteriati</taxon>
        <taxon>Methanobacteriota</taxon>
        <taxon>Stenosarchaea group</taxon>
        <taxon>Methanomicrobia</taxon>
        <taxon>Methanosarcinales</taxon>
        <taxon>Methanosarcinaceae</taxon>
        <taxon>Methanomethylovorans</taxon>
    </lineage>
</organism>
<dbReference type="EMBL" id="CP003362">
    <property type="protein sequence ID" value="AGB49013.1"/>
    <property type="molecule type" value="Genomic_DNA"/>
</dbReference>
<dbReference type="STRING" id="867904.Metho_0764"/>
<name>L0KY58_METHD</name>
<keyword evidence="2" id="KW-1185">Reference proteome</keyword>
<dbReference type="HOGENOM" id="CLU_068380_0_0_2"/>
<evidence type="ECO:0000313" key="2">
    <source>
        <dbReference type="Proteomes" id="UP000010866"/>
    </source>
</evidence>